<dbReference type="Proteomes" id="UP000053537">
    <property type="component" value="Unassembled WGS sequence"/>
</dbReference>
<feature type="non-terminal residue" evidence="11">
    <location>
        <position position="1"/>
    </location>
</feature>
<evidence type="ECO:0000256" key="2">
    <source>
        <dbReference type="ARBA" id="ARBA00022723"/>
    </source>
</evidence>
<name>A0A091NBE5_9PASS</name>
<protein>
    <submittedName>
        <fullName evidence="11">Zinc finger protein 574</fullName>
    </submittedName>
</protein>
<dbReference type="InterPro" id="IPR013087">
    <property type="entry name" value="Znf_C2H2_type"/>
</dbReference>
<evidence type="ECO:0000256" key="5">
    <source>
        <dbReference type="ARBA" id="ARBA00022833"/>
    </source>
</evidence>
<dbReference type="GO" id="GO:0000977">
    <property type="term" value="F:RNA polymerase II transcription regulatory region sequence-specific DNA binding"/>
    <property type="evidence" value="ECO:0007669"/>
    <property type="project" value="TreeGrafter"/>
</dbReference>
<dbReference type="EMBL" id="KK845037">
    <property type="protein sequence ID" value="KFP86806.1"/>
    <property type="molecule type" value="Genomic_DNA"/>
</dbReference>
<dbReference type="PROSITE" id="PS50157">
    <property type="entry name" value="ZINC_FINGER_C2H2_2"/>
    <property type="match status" value="2"/>
</dbReference>
<evidence type="ECO:0000259" key="10">
    <source>
        <dbReference type="PROSITE" id="PS50157"/>
    </source>
</evidence>
<feature type="domain" description="C2H2-type" evidence="10">
    <location>
        <begin position="29"/>
        <end position="56"/>
    </location>
</feature>
<evidence type="ECO:0000256" key="3">
    <source>
        <dbReference type="ARBA" id="ARBA00022737"/>
    </source>
</evidence>
<evidence type="ECO:0000313" key="12">
    <source>
        <dbReference type="Proteomes" id="UP000053537"/>
    </source>
</evidence>
<evidence type="ECO:0000256" key="1">
    <source>
        <dbReference type="ARBA" id="ARBA00004123"/>
    </source>
</evidence>
<evidence type="ECO:0000256" key="8">
    <source>
        <dbReference type="ARBA" id="ARBA00023242"/>
    </source>
</evidence>
<feature type="domain" description="C2H2-type" evidence="10">
    <location>
        <begin position="1"/>
        <end position="28"/>
    </location>
</feature>
<dbReference type="PROSITE" id="PS00028">
    <property type="entry name" value="ZINC_FINGER_C2H2_1"/>
    <property type="match status" value="2"/>
</dbReference>
<dbReference type="GO" id="GO:0005634">
    <property type="term" value="C:nucleus"/>
    <property type="evidence" value="ECO:0007669"/>
    <property type="project" value="UniProtKB-SubCell"/>
</dbReference>
<comment type="subcellular location">
    <subcellularLocation>
        <location evidence="1">Nucleus</location>
    </subcellularLocation>
</comment>
<keyword evidence="6" id="KW-0805">Transcription regulation</keyword>
<dbReference type="GO" id="GO:0008270">
    <property type="term" value="F:zinc ion binding"/>
    <property type="evidence" value="ECO:0007669"/>
    <property type="project" value="UniProtKB-KW"/>
</dbReference>
<dbReference type="FunFam" id="3.30.160.60:FF:001289">
    <property type="entry name" value="Zinc finger protein 574"/>
    <property type="match status" value="1"/>
</dbReference>
<evidence type="ECO:0000313" key="11">
    <source>
        <dbReference type="EMBL" id="KFP86806.1"/>
    </source>
</evidence>
<keyword evidence="12" id="KW-1185">Reference proteome</keyword>
<keyword evidence="3" id="KW-0677">Repeat</keyword>
<dbReference type="PANTHER" id="PTHR14196:SF12">
    <property type="entry name" value="ZINC FINGER PROTEIN 208-LIKE"/>
    <property type="match status" value="1"/>
</dbReference>
<dbReference type="InterPro" id="IPR036236">
    <property type="entry name" value="Znf_C2H2_sf"/>
</dbReference>
<dbReference type="GO" id="GO:0000981">
    <property type="term" value="F:DNA-binding transcription factor activity, RNA polymerase II-specific"/>
    <property type="evidence" value="ECO:0007669"/>
    <property type="project" value="TreeGrafter"/>
</dbReference>
<evidence type="ECO:0000256" key="7">
    <source>
        <dbReference type="ARBA" id="ARBA00023163"/>
    </source>
</evidence>
<dbReference type="SUPFAM" id="SSF57667">
    <property type="entry name" value="beta-beta-alpha zinc fingers"/>
    <property type="match status" value="1"/>
</dbReference>
<proteinExistence type="predicted"/>
<organism evidence="11 12">
    <name type="scientific">Acanthisitta chloris</name>
    <name type="common">rifleman</name>
    <dbReference type="NCBI Taxonomy" id="57068"/>
    <lineage>
        <taxon>Eukaryota</taxon>
        <taxon>Metazoa</taxon>
        <taxon>Chordata</taxon>
        <taxon>Craniata</taxon>
        <taxon>Vertebrata</taxon>
        <taxon>Euteleostomi</taxon>
        <taxon>Archelosauria</taxon>
        <taxon>Archosauria</taxon>
        <taxon>Dinosauria</taxon>
        <taxon>Saurischia</taxon>
        <taxon>Theropoda</taxon>
        <taxon>Coelurosauria</taxon>
        <taxon>Aves</taxon>
        <taxon>Neognathae</taxon>
        <taxon>Neoaves</taxon>
        <taxon>Telluraves</taxon>
        <taxon>Australaves</taxon>
        <taxon>Passeriformes</taxon>
        <taxon>Acanthisittidae</taxon>
        <taxon>Acanthisitta</taxon>
    </lineage>
</organism>
<reference evidence="11 12" key="1">
    <citation type="submission" date="2014-04" db="EMBL/GenBank/DDBJ databases">
        <title>Genome evolution of avian class.</title>
        <authorList>
            <person name="Zhang G."/>
            <person name="Li C."/>
        </authorList>
    </citation>
    <scope>NUCLEOTIDE SEQUENCE [LARGE SCALE GENOMIC DNA]</scope>
    <source>
        <strain evidence="11">BGI_N310</strain>
    </source>
</reference>
<dbReference type="Pfam" id="PF00096">
    <property type="entry name" value="zf-C2H2"/>
    <property type="match status" value="2"/>
</dbReference>
<gene>
    <name evidence="11" type="ORF">N310_07411</name>
</gene>
<keyword evidence="4 9" id="KW-0863">Zinc-finger</keyword>
<evidence type="ECO:0000256" key="9">
    <source>
        <dbReference type="PROSITE-ProRule" id="PRU00042"/>
    </source>
</evidence>
<keyword evidence="8" id="KW-0539">Nucleus</keyword>
<dbReference type="SMART" id="SM00355">
    <property type="entry name" value="ZnF_C2H2"/>
    <property type="match status" value="2"/>
</dbReference>
<sequence length="56" mass="6655">FPCQVCGKSFNSQANLLRHRLTHTGERPYECELCHKRFTQSSTLRQHVLVHSRRYP</sequence>
<keyword evidence="7" id="KW-0804">Transcription</keyword>
<keyword evidence="5" id="KW-0862">Zinc</keyword>
<dbReference type="FunFam" id="3.30.160.60:FF:000744">
    <property type="entry name" value="zinc finger E-box-binding homeobox 1"/>
    <property type="match status" value="1"/>
</dbReference>
<dbReference type="InterPro" id="IPR050717">
    <property type="entry name" value="C2H2-ZF_Transcription_Reg"/>
</dbReference>
<dbReference type="AlphaFoldDB" id="A0A091NBE5"/>
<dbReference type="PANTHER" id="PTHR14196">
    <property type="entry name" value="ODD-SKIPPED - RELATED"/>
    <property type="match status" value="1"/>
</dbReference>
<evidence type="ECO:0000256" key="4">
    <source>
        <dbReference type="ARBA" id="ARBA00022771"/>
    </source>
</evidence>
<dbReference type="Gene3D" id="3.30.160.60">
    <property type="entry name" value="Classic Zinc Finger"/>
    <property type="match status" value="2"/>
</dbReference>
<accession>A0A091NBE5</accession>
<feature type="non-terminal residue" evidence="11">
    <location>
        <position position="56"/>
    </location>
</feature>
<evidence type="ECO:0000256" key="6">
    <source>
        <dbReference type="ARBA" id="ARBA00023015"/>
    </source>
</evidence>
<keyword evidence="2" id="KW-0479">Metal-binding</keyword>